<dbReference type="RefSeq" id="WP_190825312.1">
    <property type="nucleotide sequence ID" value="NZ_CAWPPI010000012.1"/>
</dbReference>
<sequence>MDTKLNLNEKQARFQKDGIQLRLGHIASNLARIRSFCNTAYKKAVEIVIDETEWFIEWTAAEIEPEQAEELVNIQVQLARWQLTLDNIWLDELRIAEIAQQAETYSQRVLDMSGLLESITDNPSPAVS</sequence>
<proteinExistence type="predicted"/>
<reference evidence="1" key="1">
    <citation type="submission" date="2020-09" db="EMBL/GenBank/DDBJ databases">
        <title>Iningainema tapete sp. nov. (Scytonemataceae, Cyanobacteria) from greenhouses in central Florida (USA) produces two types of nodularin with biosynthetic potential for microcystin-LR and anabaenopeptins.</title>
        <authorList>
            <person name="Berthold D.E."/>
            <person name="Lefler F.W."/>
            <person name="Huang I.-S."/>
            <person name="Abdulla H."/>
            <person name="Zimba P.V."/>
            <person name="Laughinghouse H.D. IV."/>
        </authorList>
    </citation>
    <scope>NUCLEOTIDE SEQUENCE</scope>
    <source>
        <strain evidence="1">BLCCT55</strain>
    </source>
</reference>
<accession>A0A8J7BW27</accession>
<dbReference type="EMBL" id="JACXAE010000012">
    <property type="protein sequence ID" value="MBD2771017.1"/>
    <property type="molecule type" value="Genomic_DNA"/>
</dbReference>
<dbReference type="AlphaFoldDB" id="A0A8J7BW27"/>
<evidence type="ECO:0000313" key="2">
    <source>
        <dbReference type="Proteomes" id="UP000629098"/>
    </source>
</evidence>
<comment type="caution">
    <text evidence="1">The sequence shown here is derived from an EMBL/GenBank/DDBJ whole genome shotgun (WGS) entry which is preliminary data.</text>
</comment>
<gene>
    <name evidence="1" type="ORF">ICL16_02480</name>
</gene>
<name>A0A8J7BW27_9CYAN</name>
<evidence type="ECO:0000313" key="1">
    <source>
        <dbReference type="EMBL" id="MBD2771017.1"/>
    </source>
</evidence>
<organism evidence="1 2">
    <name type="scientific">Iningainema tapete BLCC-T55</name>
    <dbReference type="NCBI Taxonomy" id="2748662"/>
    <lineage>
        <taxon>Bacteria</taxon>
        <taxon>Bacillati</taxon>
        <taxon>Cyanobacteriota</taxon>
        <taxon>Cyanophyceae</taxon>
        <taxon>Nostocales</taxon>
        <taxon>Scytonemataceae</taxon>
        <taxon>Iningainema tapete</taxon>
    </lineage>
</organism>
<protein>
    <submittedName>
        <fullName evidence="1">Uncharacterized protein</fullName>
    </submittedName>
</protein>
<dbReference type="Proteomes" id="UP000629098">
    <property type="component" value="Unassembled WGS sequence"/>
</dbReference>
<keyword evidence="2" id="KW-1185">Reference proteome</keyword>